<sequence>MKFFKELPKSIYYSSILRIKSIKGLTKNKKQLPVIVSMTSIIQRLSTLDIVIKGLLYQDVLPEKIVLWLHKDLKSKIPKRLKNLEGKFFEIRYSSLDCPHLKLVESLKAFPTKTIITSDDDFIYIDNHLNNLYEEHLKYPNCVIANKTTQIKFDENNNYKPFVDWRSKEKHNHNNILLPLGAWGVLYPPNSMPEKVYDEDLFFKLAPKADDLWFKAMTLIKNTISIEVENKPKEPIPVIGSQKVSLKQENVKNNKNEIQWEALSNHFKLKEILLKNE</sequence>
<reference evidence="1 2" key="1">
    <citation type="submission" date="2019-07" db="EMBL/GenBank/DDBJ databases">
        <title>Genomic Encyclopedia of Type Strains, Phase IV (KMG-IV): sequencing the most valuable type-strain genomes for metagenomic binning, comparative biology and taxonomic classification.</title>
        <authorList>
            <person name="Goeker M."/>
        </authorList>
    </citation>
    <scope>NUCLEOTIDE SEQUENCE [LARGE SCALE GENOMIC DNA]</scope>
    <source>
        <strain evidence="1 2">DSM 18961</strain>
    </source>
</reference>
<dbReference type="Proteomes" id="UP000323136">
    <property type="component" value="Unassembled WGS sequence"/>
</dbReference>
<proteinExistence type="predicted"/>
<dbReference type="RefSeq" id="WP_148869631.1">
    <property type="nucleotide sequence ID" value="NZ_VNIA01000002.1"/>
</dbReference>
<accession>A0A5S5DSF8</accession>
<dbReference type="AlphaFoldDB" id="A0A5S5DSF8"/>
<evidence type="ECO:0000313" key="1">
    <source>
        <dbReference type="EMBL" id="TYP98821.1"/>
    </source>
</evidence>
<dbReference type="EMBL" id="VNIA01000002">
    <property type="protein sequence ID" value="TYP98821.1"/>
    <property type="molecule type" value="Genomic_DNA"/>
</dbReference>
<gene>
    <name evidence="1" type="ORF">C7447_102136</name>
</gene>
<keyword evidence="2" id="KW-1185">Reference proteome</keyword>
<evidence type="ECO:0008006" key="3">
    <source>
        <dbReference type="Google" id="ProtNLM"/>
    </source>
</evidence>
<protein>
    <recommendedName>
        <fullName evidence="3">Glycosyl transferase family 2</fullName>
    </recommendedName>
</protein>
<organism evidence="1 2">
    <name type="scientific">Tenacibaculum adriaticum</name>
    <dbReference type="NCBI Taxonomy" id="413713"/>
    <lineage>
        <taxon>Bacteria</taxon>
        <taxon>Pseudomonadati</taxon>
        <taxon>Bacteroidota</taxon>
        <taxon>Flavobacteriia</taxon>
        <taxon>Flavobacteriales</taxon>
        <taxon>Flavobacteriaceae</taxon>
        <taxon>Tenacibaculum</taxon>
    </lineage>
</organism>
<name>A0A5S5DSF8_9FLAO</name>
<evidence type="ECO:0000313" key="2">
    <source>
        <dbReference type="Proteomes" id="UP000323136"/>
    </source>
</evidence>
<comment type="caution">
    <text evidence="1">The sequence shown here is derived from an EMBL/GenBank/DDBJ whole genome shotgun (WGS) entry which is preliminary data.</text>
</comment>
<dbReference type="OrthoDB" id="5465469at2"/>